<evidence type="ECO:0000256" key="1">
    <source>
        <dbReference type="ARBA" id="ARBA00022676"/>
    </source>
</evidence>
<keyword evidence="3" id="KW-1133">Transmembrane helix</keyword>
<dbReference type="AlphaFoldDB" id="A0A1M5BM64"/>
<keyword evidence="5" id="KW-1185">Reference proteome</keyword>
<evidence type="ECO:0000256" key="2">
    <source>
        <dbReference type="ARBA" id="ARBA00022679"/>
    </source>
</evidence>
<keyword evidence="3" id="KW-0812">Transmembrane</keyword>
<dbReference type="EMBL" id="FQUM01000005">
    <property type="protein sequence ID" value="SHF43703.1"/>
    <property type="molecule type" value="Genomic_DNA"/>
</dbReference>
<dbReference type="PANTHER" id="PTHR34136:SF1">
    <property type="entry name" value="UDP-N-ACETYL-D-MANNOSAMINURONIC ACID TRANSFERASE"/>
    <property type="match status" value="1"/>
</dbReference>
<keyword evidence="3" id="KW-0472">Membrane</keyword>
<organism evidence="4 5">
    <name type="scientific">Mariniphaga anaerophila</name>
    <dbReference type="NCBI Taxonomy" id="1484053"/>
    <lineage>
        <taxon>Bacteria</taxon>
        <taxon>Pseudomonadati</taxon>
        <taxon>Bacteroidota</taxon>
        <taxon>Bacteroidia</taxon>
        <taxon>Marinilabiliales</taxon>
        <taxon>Prolixibacteraceae</taxon>
        <taxon>Mariniphaga</taxon>
    </lineage>
</organism>
<evidence type="ECO:0000313" key="5">
    <source>
        <dbReference type="Proteomes" id="UP000184164"/>
    </source>
</evidence>
<evidence type="ECO:0000256" key="3">
    <source>
        <dbReference type="SAM" id="Phobius"/>
    </source>
</evidence>
<dbReference type="CDD" id="cd06533">
    <property type="entry name" value="Glyco_transf_WecG_TagA"/>
    <property type="match status" value="1"/>
</dbReference>
<keyword evidence="2 4" id="KW-0808">Transferase</keyword>
<dbReference type="NCBIfam" id="TIGR00696">
    <property type="entry name" value="wecG_tagA_cpsF"/>
    <property type="match status" value="1"/>
</dbReference>
<accession>A0A1M5BM64</accession>
<reference evidence="5" key="1">
    <citation type="submission" date="2016-11" db="EMBL/GenBank/DDBJ databases">
        <authorList>
            <person name="Varghese N."/>
            <person name="Submissions S."/>
        </authorList>
    </citation>
    <scope>NUCLEOTIDE SEQUENCE [LARGE SCALE GENOMIC DNA]</scope>
    <source>
        <strain evidence="5">DSM 26910</strain>
    </source>
</reference>
<dbReference type="GO" id="GO:0016758">
    <property type="term" value="F:hexosyltransferase activity"/>
    <property type="evidence" value="ECO:0007669"/>
    <property type="project" value="TreeGrafter"/>
</dbReference>
<dbReference type="RefSeq" id="WP_245820199.1">
    <property type="nucleotide sequence ID" value="NZ_FQUM01000005.1"/>
</dbReference>
<evidence type="ECO:0000313" key="4">
    <source>
        <dbReference type="EMBL" id="SHF43703.1"/>
    </source>
</evidence>
<dbReference type="PANTHER" id="PTHR34136">
    <property type="match status" value="1"/>
</dbReference>
<protein>
    <submittedName>
        <fullName evidence="4">N-acetylglucosaminyldiphosphoundecaprenol N-acetyl-beta-D-mannosaminyltransferase</fullName>
    </submittedName>
</protein>
<dbReference type="Proteomes" id="UP000184164">
    <property type="component" value="Unassembled WGS sequence"/>
</dbReference>
<dbReference type="Pfam" id="PF03808">
    <property type="entry name" value="Glyco_tran_WecG"/>
    <property type="match status" value="1"/>
</dbReference>
<name>A0A1M5BM64_9BACT</name>
<feature type="transmembrane region" description="Helical" evidence="3">
    <location>
        <begin position="223"/>
        <end position="240"/>
    </location>
</feature>
<gene>
    <name evidence="4" type="ORF">SAMN05444274_105214</name>
</gene>
<dbReference type="STRING" id="1484053.SAMN05444274_105214"/>
<keyword evidence="1" id="KW-0328">Glycosyltransferase</keyword>
<sequence length="248" mass="28631">MPQTVSTMGYRVYSSSLDEINLETSQASLINTISPNSYGISTKDVSFREALKNSDYLVLDGVYFALSSIILQRKNIRKNQGPDVFFHFMQKANEKHGKVFFLGAAPKTLDKIKERAARDFPNISVETYSPPYKNDFSADDTNKMIEAVNAFNPDVLFVGMTCPKQEKWAYQNKTKLNTKLICCIGAVFDWYAGNQKEIHPLWWKLRLAWLKRTIDRPEILKRYPNIGIFFLHLLFAIIGIKKYKYGRF</sequence>
<proteinExistence type="predicted"/>
<dbReference type="InterPro" id="IPR004629">
    <property type="entry name" value="WecG_TagA_CpsF"/>
</dbReference>